<dbReference type="EMBL" id="CP132914">
    <property type="protein sequence ID" value="WMB74384.1"/>
    <property type="molecule type" value="Genomic_DNA"/>
</dbReference>
<dbReference type="KEGG" id="sog:RA178_07170"/>
<proteinExistence type="predicted"/>
<name>A0AA50KFR1_9GAMM</name>
<protein>
    <submittedName>
        <fullName evidence="2">DUF115 domain-containing protein</fullName>
    </submittedName>
</protein>
<feature type="domain" description="6-hydroxymethylpterin diphosphokinase MptE-like" evidence="1">
    <location>
        <begin position="184"/>
        <end position="352"/>
    </location>
</feature>
<sequence length="442" mass="49728">MTELFASNLNIIVKRWPIVAAAIKNQTINELDAHLINGRNQTISVNGIQLSSRHDRIAEARLFISTLPADATHVTVYGVGMGDVPSLLIDNPQYLSIDVCILNLSVFALLISYTDQSEWLKHPNINLTALPSAKLNFPNIAITPDLTLVSDENATLRDLLVMELNREFSNQRHQSDDPAILKRFEDNQLYITHDPDAASLINSHSSYKAIVIGSGPSLEEHYDYLQQISSSSHRPLIIAADTALRGLLHNNIKPDIVICIDGLIGEYHLPLASTHNINLVYFPRVDPMVLNAWLGQRFIAYGGSKIYDKLASRYPKLRLFTSGSVIHPAIDLAIKLKAKEITLLGCDFCYCNNKSHAFWNDHKFGQNDIKEQIWVNAVIQKVKEAKHWLINGKGQRIATDLNLRAYLRHLERYIAKHPEVKFYQASLSGAKIRGSQYKDLIL</sequence>
<dbReference type="RefSeq" id="WP_306685026.1">
    <property type="nucleotide sequence ID" value="NZ_CP132914.1"/>
</dbReference>
<accession>A0AA50KFR1</accession>
<dbReference type="InterPro" id="IPR002826">
    <property type="entry name" value="MptE-like"/>
</dbReference>
<dbReference type="AlphaFoldDB" id="A0AA50KFR1"/>
<gene>
    <name evidence="2" type="ORF">RA178_07170</name>
</gene>
<organism evidence="2">
    <name type="scientific">Shewanella oncorhynchi</name>
    <dbReference type="NCBI Taxonomy" id="2726434"/>
    <lineage>
        <taxon>Bacteria</taxon>
        <taxon>Pseudomonadati</taxon>
        <taxon>Pseudomonadota</taxon>
        <taxon>Gammaproteobacteria</taxon>
        <taxon>Alteromonadales</taxon>
        <taxon>Shewanellaceae</taxon>
        <taxon>Shewanella</taxon>
    </lineage>
</organism>
<dbReference type="GeneID" id="301338952"/>
<dbReference type="Proteomes" id="UP001236800">
    <property type="component" value="Chromosome"/>
</dbReference>
<reference evidence="2" key="1">
    <citation type="submission" date="2023-08" db="EMBL/GenBank/DDBJ databases">
        <title>Complete genome sequence of Shewanella oncorhynchi Z-P2, a siderophore putrebactin-producing bacterium.</title>
        <authorList>
            <person name="Zhang Y."/>
        </authorList>
    </citation>
    <scope>NUCLEOTIDE SEQUENCE</scope>
    <source>
        <strain evidence="2">Z-P2</strain>
    </source>
</reference>
<dbReference type="PANTHER" id="PTHR41786:SF1">
    <property type="entry name" value="6-HYDROXYMETHYLPTERIN DIPHOSPHOKINASE MPTE-LIKE DOMAIN-CONTAINING PROTEIN"/>
    <property type="match status" value="1"/>
</dbReference>
<evidence type="ECO:0000313" key="2">
    <source>
        <dbReference type="EMBL" id="WMB74384.1"/>
    </source>
</evidence>
<dbReference type="PANTHER" id="PTHR41786">
    <property type="entry name" value="MOTILITY ACCESSORY FACTOR MAF"/>
    <property type="match status" value="1"/>
</dbReference>
<evidence type="ECO:0000259" key="1">
    <source>
        <dbReference type="Pfam" id="PF01973"/>
    </source>
</evidence>
<dbReference type="Pfam" id="PF01973">
    <property type="entry name" value="MptE-like"/>
    <property type="match status" value="1"/>
</dbReference>